<feature type="compositionally biased region" description="Low complexity" evidence="1">
    <location>
        <begin position="1"/>
        <end position="20"/>
    </location>
</feature>
<dbReference type="GO" id="GO:0008270">
    <property type="term" value="F:zinc ion binding"/>
    <property type="evidence" value="ECO:0007669"/>
    <property type="project" value="InterPro"/>
</dbReference>
<protein>
    <recommendedName>
        <fullName evidence="2">Zn(2)-C6 fungal-type domain-containing protein</fullName>
    </recommendedName>
</protein>
<dbReference type="InterPro" id="IPR036864">
    <property type="entry name" value="Zn2-C6_fun-type_DNA-bd_sf"/>
</dbReference>
<feature type="compositionally biased region" description="Polar residues" evidence="1">
    <location>
        <begin position="170"/>
        <end position="181"/>
    </location>
</feature>
<name>A0A2T0FN06_9ASCO</name>
<dbReference type="GO" id="GO:0000981">
    <property type="term" value="F:DNA-binding transcription factor activity, RNA polymerase II-specific"/>
    <property type="evidence" value="ECO:0007669"/>
    <property type="project" value="InterPro"/>
</dbReference>
<dbReference type="SUPFAM" id="SSF57701">
    <property type="entry name" value="Zn2/Cys6 DNA-binding domain"/>
    <property type="match status" value="1"/>
</dbReference>
<dbReference type="Proteomes" id="UP000238350">
    <property type="component" value="Unassembled WGS sequence"/>
</dbReference>
<dbReference type="InterPro" id="IPR001138">
    <property type="entry name" value="Zn2Cys6_DnaBD"/>
</dbReference>
<organism evidence="3 4">
    <name type="scientific">Wickerhamiella sorbophila</name>
    <dbReference type="NCBI Taxonomy" id="45607"/>
    <lineage>
        <taxon>Eukaryota</taxon>
        <taxon>Fungi</taxon>
        <taxon>Dikarya</taxon>
        <taxon>Ascomycota</taxon>
        <taxon>Saccharomycotina</taxon>
        <taxon>Dipodascomycetes</taxon>
        <taxon>Dipodascales</taxon>
        <taxon>Trichomonascaceae</taxon>
        <taxon>Wickerhamiella</taxon>
    </lineage>
</organism>
<dbReference type="Gene3D" id="4.10.240.10">
    <property type="entry name" value="Zn(2)-C6 fungal-type DNA-binding domain"/>
    <property type="match status" value="1"/>
</dbReference>
<dbReference type="InterPro" id="IPR052783">
    <property type="entry name" value="Metabolic/Drug-Res_Regulator"/>
</dbReference>
<dbReference type="OrthoDB" id="5600212at2759"/>
<dbReference type="RefSeq" id="XP_024666300.1">
    <property type="nucleotide sequence ID" value="XM_024810532.1"/>
</dbReference>
<dbReference type="PANTHER" id="PTHR47655:SF3">
    <property type="entry name" value="ZN(II)2CYS6 TRANSCRIPTION FACTOR (EUROFUNG)"/>
    <property type="match status" value="1"/>
</dbReference>
<feature type="region of interest" description="Disordered" evidence="1">
    <location>
        <begin position="1"/>
        <end position="31"/>
    </location>
</feature>
<evidence type="ECO:0000259" key="2">
    <source>
        <dbReference type="PROSITE" id="PS50048"/>
    </source>
</evidence>
<dbReference type="SMART" id="SM00066">
    <property type="entry name" value="GAL4"/>
    <property type="match status" value="1"/>
</dbReference>
<evidence type="ECO:0000313" key="4">
    <source>
        <dbReference type="Proteomes" id="UP000238350"/>
    </source>
</evidence>
<feature type="domain" description="Zn(2)-C6 fungal-type" evidence="2">
    <location>
        <begin position="39"/>
        <end position="68"/>
    </location>
</feature>
<keyword evidence="4" id="KW-1185">Reference proteome</keyword>
<dbReference type="CDD" id="cd00067">
    <property type="entry name" value="GAL4"/>
    <property type="match status" value="1"/>
</dbReference>
<feature type="compositionally biased region" description="Basic and acidic residues" evidence="1">
    <location>
        <begin position="21"/>
        <end position="31"/>
    </location>
</feature>
<dbReference type="Pfam" id="PF00172">
    <property type="entry name" value="Zn_clus"/>
    <property type="match status" value="1"/>
</dbReference>
<dbReference type="AlphaFoldDB" id="A0A2T0FN06"/>
<evidence type="ECO:0000256" key="1">
    <source>
        <dbReference type="SAM" id="MobiDB-lite"/>
    </source>
</evidence>
<reference evidence="3 4" key="1">
    <citation type="submission" date="2017-04" db="EMBL/GenBank/DDBJ databases">
        <title>Genome sequencing of [Candida] sorbophila.</title>
        <authorList>
            <person name="Ahn J.O."/>
        </authorList>
    </citation>
    <scope>NUCLEOTIDE SEQUENCE [LARGE SCALE GENOMIC DNA]</scope>
    <source>
        <strain evidence="3 4">DS02</strain>
    </source>
</reference>
<feature type="region of interest" description="Disordered" evidence="1">
    <location>
        <begin position="135"/>
        <end position="219"/>
    </location>
</feature>
<dbReference type="GeneID" id="36517723"/>
<dbReference type="PANTHER" id="PTHR47655">
    <property type="entry name" value="QUINIC ACID UTILIZATION ACTIVATOR"/>
    <property type="match status" value="1"/>
</dbReference>
<evidence type="ECO:0000313" key="3">
    <source>
        <dbReference type="EMBL" id="PRT56355.1"/>
    </source>
</evidence>
<feature type="compositionally biased region" description="Polar residues" evidence="1">
    <location>
        <begin position="151"/>
        <end position="160"/>
    </location>
</feature>
<comment type="caution">
    <text evidence="3">The sequence shown here is derived from an EMBL/GenBank/DDBJ whole genome shotgun (WGS) entry which is preliminary data.</text>
</comment>
<accession>A0A2T0FN06</accession>
<sequence length="354" mass="39040">MAPSSRSRTRTSTAPHSSSTVHEEAPVVKEESRRRVTRACDSCRVRKTKCDGDKPCMKCANENQVCTYTQCKKPTGRVFSPEYVELLESKVNLLSSSLSILAEVVSQGEDLSHLAQDPDTPINELVDKLQAMGNKQKKVGSPRFNKDHPSTHQNQNNTVKVSPAKHLKSETGQRSPVIRNTTVRHRSPTLNHKSPSALSDGETPLDFSDTTDSPTFEEPSSFHDYPMPFVPPMSTPQETQPGVSKLMQPPEIRDDFSTSPSLYGTLRTQCAPTGIQNNFDSSFTLSDHPVISDPPYSQASSLAPNNGMHPPRLTPVVAHQSPNTPPFSFGTMGKDDFNDILTDGAEDFLHWQQV</sequence>
<feature type="compositionally biased region" description="Polar residues" evidence="1">
    <location>
        <begin position="188"/>
        <end position="197"/>
    </location>
</feature>
<gene>
    <name evidence="3" type="ORF">B9G98_03975</name>
</gene>
<proteinExistence type="predicted"/>
<dbReference type="STRING" id="45607.A0A2T0FN06"/>
<dbReference type="PROSITE" id="PS50048">
    <property type="entry name" value="ZN2_CY6_FUNGAL_2"/>
    <property type="match status" value="1"/>
</dbReference>
<dbReference type="EMBL" id="NDIQ01000022">
    <property type="protein sequence ID" value="PRT56355.1"/>
    <property type="molecule type" value="Genomic_DNA"/>
</dbReference>
<dbReference type="PROSITE" id="PS00463">
    <property type="entry name" value="ZN2_CY6_FUNGAL_1"/>
    <property type="match status" value="1"/>
</dbReference>